<dbReference type="Pfam" id="PF14652">
    <property type="entry name" value="DUF4457"/>
    <property type="match status" value="2"/>
</dbReference>
<proteinExistence type="predicted"/>
<dbReference type="AlphaFoldDB" id="G0U1V6"/>
<feature type="domain" description="KATNIP" evidence="2">
    <location>
        <begin position="158"/>
        <end position="209"/>
    </location>
</feature>
<dbReference type="VEuPathDB" id="TriTrypDB:TvY486_0900780"/>
<evidence type="ECO:0000259" key="2">
    <source>
        <dbReference type="Pfam" id="PF14652"/>
    </source>
</evidence>
<organism evidence="3">
    <name type="scientific">Trypanosoma vivax (strain Y486)</name>
    <dbReference type="NCBI Taxonomy" id="1055687"/>
    <lineage>
        <taxon>Eukaryota</taxon>
        <taxon>Discoba</taxon>
        <taxon>Euglenozoa</taxon>
        <taxon>Kinetoplastea</taxon>
        <taxon>Metakinetoplastina</taxon>
        <taxon>Trypanosomatida</taxon>
        <taxon>Trypanosomatidae</taxon>
        <taxon>Trypanosoma</taxon>
        <taxon>Duttonella</taxon>
    </lineage>
</organism>
<dbReference type="InterPro" id="IPR026704">
    <property type="entry name" value="KATNIP"/>
</dbReference>
<evidence type="ECO:0000313" key="3">
    <source>
        <dbReference type="EMBL" id="CCC50255.1"/>
    </source>
</evidence>
<evidence type="ECO:0000256" key="1">
    <source>
        <dbReference type="SAM" id="MobiDB-lite"/>
    </source>
</evidence>
<feature type="domain" description="KATNIP" evidence="2">
    <location>
        <begin position="299"/>
        <end position="382"/>
    </location>
</feature>
<protein>
    <recommendedName>
        <fullName evidence="2">KATNIP domain-containing protein</fullName>
    </recommendedName>
</protein>
<dbReference type="PANTHER" id="PTHR21534">
    <property type="entry name" value="KATANIN-INTERACTING PROTEIN"/>
    <property type="match status" value="1"/>
</dbReference>
<feature type="region of interest" description="Disordered" evidence="1">
    <location>
        <begin position="971"/>
        <end position="990"/>
    </location>
</feature>
<feature type="region of interest" description="Disordered" evidence="1">
    <location>
        <begin position="843"/>
        <end position="862"/>
    </location>
</feature>
<accession>G0U1V6</accession>
<feature type="region of interest" description="Disordered" evidence="1">
    <location>
        <begin position="1"/>
        <end position="48"/>
    </location>
</feature>
<dbReference type="PANTHER" id="PTHR21534:SF0">
    <property type="entry name" value="KATANIN-INTERACTING PROTEIN"/>
    <property type="match status" value="1"/>
</dbReference>
<reference evidence="3" key="1">
    <citation type="journal article" date="2012" name="Proc. Natl. Acad. Sci. U.S.A.">
        <title>Antigenic diversity is generated by distinct evolutionary mechanisms in African trypanosome species.</title>
        <authorList>
            <person name="Jackson A.P."/>
            <person name="Berry A."/>
            <person name="Aslett M."/>
            <person name="Allison H.C."/>
            <person name="Burton P."/>
            <person name="Vavrova-Anderson J."/>
            <person name="Brown R."/>
            <person name="Browne H."/>
            <person name="Corton N."/>
            <person name="Hauser H."/>
            <person name="Gamble J."/>
            <person name="Gilderthorp R."/>
            <person name="Marcello L."/>
            <person name="McQuillan J."/>
            <person name="Otto T.D."/>
            <person name="Quail M.A."/>
            <person name="Sanders M.J."/>
            <person name="van Tonder A."/>
            <person name="Ginger M.L."/>
            <person name="Field M.C."/>
            <person name="Barry J.D."/>
            <person name="Hertz-Fowler C."/>
            <person name="Berriman M."/>
        </authorList>
    </citation>
    <scope>NUCLEOTIDE SEQUENCE</scope>
    <source>
        <strain evidence="3">Y486</strain>
    </source>
</reference>
<dbReference type="OMA" id="MNIRAEM"/>
<gene>
    <name evidence="3" type="ORF">TVY486_0900780</name>
</gene>
<dbReference type="EMBL" id="HE573025">
    <property type="protein sequence ID" value="CCC50255.1"/>
    <property type="molecule type" value="Genomic_DNA"/>
</dbReference>
<sequence length="1024" mass="110684">MPNPYSCTGPRGPDITSSSTVAADGRRELSTRNASDYDEYPQGNQLRSRVRGAVEKSLASPVQVRSASSLADGDAVNELCSLLTGDNSPISPFETSQGDASLNLLSQVSADLNRKMSGQIPFSCVSPCDVDRSPVSPDLNTPPSLRSVPNCEPALGKSNANNEFSLDPYLADRMPRGRFIMLNLLSTWGDLHEVGLNGIEVFNEDGERIIPFPDLPRDSSPEQQRQCQMEERRRVDGGVATVSYSLPNNRLLIVVEHPEANELVAPGGCSGAVYGEGNGFDTSCRGGESTDPDTLTAFVDPRRCVANLVNGINNTHDETRLFVMPFTPDNHHLVGFILPTAVTISMVRLYNYGGHGRVHTSKGVRLLEMTVDDQLVFRGEIAQNTGEVIVPTQVGLRNCENILFTEDRAVLQRMFSGRNDAMVSDAAVSAGLQNADGLTDAAFPQCVVDSTPSSTPTTLLLSCSTENKSRLFGGERSVVFCNTQRPNAVNVGAKTPQVAQPCIGRPYVSECPQNVTSVCLMLLGTWGDTEKIGLSGLRLRDARGDLVSQAITHWFVRFPSQVARANADGFKGHEDADVWADQLPYLFDENASTAMTLPCERGVEIIFIFAEPLPTLGFLEVANYSQGEHTFCGVKEARLFISSADYSTNAASCSPNSFVAAYASLWFNDRSPSRSAIAAHGIYEVTPEEGVSLRKAPAFLSVPRFQVYDLSFSGGVPSVAPGAALCGGNPLRRSLSRSLSASMNIRAEMSMRRARMALKPRPKWLLEYQPYLTPLLPVAYVVKVSLTICAKGAVELKNYAKEWMLNPMRSCTFADESGERISVGGEGTKPRDSERGGACLTTGESSIMGGRGGPRTSCPGRSGDTNADVIRNNIQTECLFTALPNAVHQDADAAKAAALAGIRVSLLHANVSLVYVADTPICISILSLNRALVADRRVAWVKQLRVHMDDTLVFDSGDVGVPQPVQDQAPAVLPHQNQASDARRTSCGSGDQARYRTKLKSFVFFTLDSALLEEARDEVTRMAS</sequence>
<name>G0U1V6_TRYVY</name>
<dbReference type="InterPro" id="IPR027859">
    <property type="entry name" value="KATNIP_dom"/>
</dbReference>